<dbReference type="Pfam" id="PF13535">
    <property type="entry name" value="ATP-grasp_4"/>
    <property type="match status" value="1"/>
</dbReference>
<dbReference type="InterPro" id="IPR041472">
    <property type="entry name" value="BL00235/CARNS1_N"/>
</dbReference>
<dbReference type="Gene3D" id="3.30.470.20">
    <property type="entry name" value="ATP-grasp fold, B domain"/>
    <property type="match status" value="1"/>
</dbReference>
<evidence type="ECO:0000256" key="2">
    <source>
        <dbReference type="ARBA" id="ARBA00022741"/>
    </source>
</evidence>
<dbReference type="Pfam" id="PF18603">
    <property type="entry name" value="LAL_C2"/>
    <property type="match status" value="1"/>
</dbReference>
<dbReference type="STRING" id="69.GLE_5019"/>
<dbReference type="SUPFAM" id="SSF56059">
    <property type="entry name" value="Glutathione synthetase ATP-binding domain-like"/>
    <property type="match status" value="1"/>
</dbReference>
<dbReference type="Gene3D" id="3.40.50.20">
    <property type="match status" value="1"/>
</dbReference>
<dbReference type="GO" id="GO:0005524">
    <property type="term" value="F:ATP binding"/>
    <property type="evidence" value="ECO:0007669"/>
    <property type="project" value="UniProtKB-UniRule"/>
</dbReference>
<evidence type="ECO:0000256" key="4">
    <source>
        <dbReference type="PROSITE-ProRule" id="PRU00409"/>
    </source>
</evidence>
<dbReference type="EMBL" id="CP013140">
    <property type="protein sequence ID" value="ALN60360.1"/>
    <property type="molecule type" value="Genomic_DNA"/>
</dbReference>
<dbReference type="PROSITE" id="PS50975">
    <property type="entry name" value="ATP_GRASP"/>
    <property type="match status" value="1"/>
</dbReference>
<dbReference type="InterPro" id="IPR011761">
    <property type="entry name" value="ATP-grasp"/>
</dbReference>
<dbReference type="PANTHER" id="PTHR43585">
    <property type="entry name" value="FUMIPYRROLE BIOSYNTHESIS PROTEIN C"/>
    <property type="match status" value="1"/>
</dbReference>
<dbReference type="Pfam" id="PF18130">
    <property type="entry name" value="ATPgrasp_N"/>
    <property type="match status" value="1"/>
</dbReference>
<evidence type="ECO:0000256" key="1">
    <source>
        <dbReference type="ARBA" id="ARBA00022598"/>
    </source>
</evidence>
<dbReference type="PANTHER" id="PTHR43585:SF2">
    <property type="entry name" value="ATP-GRASP ENZYME FSQD"/>
    <property type="match status" value="1"/>
</dbReference>
<dbReference type="PATRIC" id="fig|69.6.peg.4947"/>
<evidence type="ECO:0000313" key="7">
    <source>
        <dbReference type="Proteomes" id="UP000061569"/>
    </source>
</evidence>
<accession>A0A0S2DQ63</accession>
<keyword evidence="2 4" id="KW-0547">Nucleotide-binding</keyword>
<dbReference type="InterPro" id="IPR040570">
    <property type="entry name" value="LAL_C2"/>
</dbReference>
<name>A0A0S2DQ63_LYSEN</name>
<dbReference type="KEGG" id="lez:GLE_5019"/>
<sequence>MAHLLMIESWVGGTGRIFPPAIARLGHRYTFVTRNRGHYQDPRSREIHPVIEHADNVLSFDTNDVPALVEFLRAQHEALEFDGVVTICDYYIGTVAEVAQALNLPQAFSDNVVMERRKDLVREAIERAFLPNPKFAVAGEWEPVRREAERIGYPLIVKPTDLASSAFVKLVRDEAQLRESFDALAAFPRNFREQERVPLLLLEEYMDGEEVSVEACTYRGETTVIGITDKSVTGFPYFIEDGHMFPARLEPQLAQEIEALVRGALAAVGHDHGLSHTEVKLTSKGPRIVEINPRPGGNYIAELIQRVTGIDLLDAQIELALGREPDLRRRDTGVASAAIRFLVPPRAGRALALDGAAALDADPRVARYSLAAVAGTDVSAPIDNACYLGHVVATDPDGPHARAHAERAVAGLTLRYADEAVAPAA</sequence>
<dbReference type="InterPro" id="IPR052032">
    <property type="entry name" value="ATP-dep_AA_Ligase"/>
</dbReference>
<dbReference type="GO" id="GO:0016874">
    <property type="term" value="F:ligase activity"/>
    <property type="evidence" value="ECO:0007669"/>
    <property type="project" value="UniProtKB-KW"/>
</dbReference>
<protein>
    <recommendedName>
        <fullName evidence="5">ATP-grasp domain-containing protein</fullName>
    </recommendedName>
</protein>
<evidence type="ECO:0000313" key="6">
    <source>
        <dbReference type="EMBL" id="ALN60360.1"/>
    </source>
</evidence>
<dbReference type="GO" id="GO:0046872">
    <property type="term" value="F:metal ion binding"/>
    <property type="evidence" value="ECO:0007669"/>
    <property type="project" value="InterPro"/>
</dbReference>
<keyword evidence="1" id="KW-0436">Ligase</keyword>
<dbReference type="OrthoDB" id="9803907at2"/>
<feature type="domain" description="ATP-grasp" evidence="5">
    <location>
        <begin position="122"/>
        <end position="321"/>
    </location>
</feature>
<dbReference type="Proteomes" id="UP000061569">
    <property type="component" value="Chromosome"/>
</dbReference>
<proteinExistence type="predicted"/>
<reference evidence="6 7" key="1">
    <citation type="submission" date="2015-11" db="EMBL/GenBank/DDBJ databases">
        <title>Genome sequences of Lysobacter enzymogenes strain C3 and Lysobacter antibioticus ATCC 29479.</title>
        <authorList>
            <person name="Kobayashi D.Y."/>
        </authorList>
    </citation>
    <scope>NUCLEOTIDE SEQUENCE [LARGE SCALE GENOMIC DNA]</scope>
    <source>
        <strain evidence="6 7">C3</strain>
    </source>
</reference>
<keyword evidence="3 4" id="KW-0067">ATP-binding</keyword>
<gene>
    <name evidence="6" type="ORF">GLE_5019</name>
</gene>
<evidence type="ECO:0000256" key="3">
    <source>
        <dbReference type="ARBA" id="ARBA00022840"/>
    </source>
</evidence>
<evidence type="ECO:0000259" key="5">
    <source>
        <dbReference type="PROSITE" id="PS50975"/>
    </source>
</evidence>
<dbReference type="AlphaFoldDB" id="A0A0S2DQ63"/>
<organism evidence="6 7">
    <name type="scientific">Lysobacter enzymogenes</name>
    <dbReference type="NCBI Taxonomy" id="69"/>
    <lineage>
        <taxon>Bacteria</taxon>
        <taxon>Pseudomonadati</taxon>
        <taxon>Pseudomonadota</taxon>
        <taxon>Gammaproteobacteria</taxon>
        <taxon>Lysobacterales</taxon>
        <taxon>Lysobacteraceae</taxon>
        <taxon>Lysobacter</taxon>
    </lineage>
</organism>